<organism evidence="1 2">
    <name type="scientific">Glossina pallidipes</name>
    <name type="common">Tsetse fly</name>
    <dbReference type="NCBI Taxonomy" id="7398"/>
    <lineage>
        <taxon>Eukaryota</taxon>
        <taxon>Metazoa</taxon>
        <taxon>Ecdysozoa</taxon>
        <taxon>Arthropoda</taxon>
        <taxon>Hexapoda</taxon>
        <taxon>Insecta</taxon>
        <taxon>Pterygota</taxon>
        <taxon>Neoptera</taxon>
        <taxon>Endopterygota</taxon>
        <taxon>Diptera</taxon>
        <taxon>Brachycera</taxon>
        <taxon>Muscomorpha</taxon>
        <taxon>Hippoboscoidea</taxon>
        <taxon>Glossinidae</taxon>
        <taxon>Glossina</taxon>
    </lineage>
</organism>
<dbReference type="AlphaFoldDB" id="A0A1B0A678"/>
<dbReference type="EnsemblMetazoa" id="GPAI035654-RA">
    <property type="protein sequence ID" value="GPAI035654-PA"/>
    <property type="gene ID" value="GPAI035654"/>
</dbReference>
<accession>A0A1B0A678</accession>
<dbReference type="VEuPathDB" id="VectorBase:GPAI035654"/>
<sequence>MSLSIFLKASPEALGGVLNSFTRPRKLWICILHSAMDALPWFCWLAMIVYAYSNVTMELYQTLKELTAMRKKSQDLNYVWPPIHPGRADACASAGARVDVYVCTTVRQLLINLPIVKREIIKVFMEIFIESKKIKLCSRWDRMSSQIVYVTQSAPKAEVASVNIPDSTLSFKEFLK</sequence>
<proteinExistence type="predicted"/>
<reference evidence="1" key="2">
    <citation type="submission" date="2020-05" db="UniProtKB">
        <authorList>
            <consortium name="EnsemblMetazoa"/>
        </authorList>
    </citation>
    <scope>IDENTIFICATION</scope>
    <source>
        <strain evidence="1">IAEA</strain>
    </source>
</reference>
<evidence type="ECO:0000313" key="1">
    <source>
        <dbReference type="EnsemblMetazoa" id="GPAI035654-PA"/>
    </source>
</evidence>
<reference evidence="2" key="1">
    <citation type="submission" date="2014-03" db="EMBL/GenBank/DDBJ databases">
        <authorList>
            <person name="Aksoy S."/>
            <person name="Warren W."/>
            <person name="Wilson R.K."/>
        </authorList>
    </citation>
    <scope>NUCLEOTIDE SEQUENCE [LARGE SCALE GENOMIC DNA]</scope>
    <source>
        <strain evidence="2">IAEA</strain>
    </source>
</reference>
<dbReference type="Proteomes" id="UP000092445">
    <property type="component" value="Unassembled WGS sequence"/>
</dbReference>
<keyword evidence="2" id="KW-1185">Reference proteome</keyword>
<name>A0A1B0A678_GLOPL</name>
<protein>
    <submittedName>
        <fullName evidence="1">Uncharacterized protein</fullName>
    </submittedName>
</protein>
<evidence type="ECO:0000313" key="2">
    <source>
        <dbReference type="Proteomes" id="UP000092445"/>
    </source>
</evidence>